<name>A0A6V7R439_9STAP</name>
<feature type="transmembrane region" description="Helical" evidence="1">
    <location>
        <begin position="7"/>
        <end position="27"/>
    </location>
</feature>
<organism evidence="2 3">
    <name type="scientific">Jeotgalicoccus meleagridis</name>
    <dbReference type="NCBI Taxonomy" id="2759181"/>
    <lineage>
        <taxon>Bacteria</taxon>
        <taxon>Bacillati</taxon>
        <taxon>Bacillota</taxon>
        <taxon>Bacilli</taxon>
        <taxon>Bacillales</taxon>
        <taxon>Staphylococcaceae</taxon>
        <taxon>Jeotgalicoccus</taxon>
    </lineage>
</organism>
<comment type="caution">
    <text evidence="2">The sequence shown here is derived from an EMBL/GenBank/DDBJ whole genome shotgun (WGS) entry which is preliminary data.</text>
</comment>
<keyword evidence="3" id="KW-1185">Reference proteome</keyword>
<dbReference type="EMBL" id="CAJEWD010000003">
    <property type="protein sequence ID" value="CAD2071815.1"/>
    <property type="molecule type" value="Genomic_DNA"/>
</dbReference>
<proteinExistence type="predicted"/>
<dbReference type="RefSeq" id="WP_185124964.1">
    <property type="nucleotide sequence ID" value="NZ_CAJEWD010000003.1"/>
</dbReference>
<keyword evidence="1" id="KW-1133">Transmembrane helix</keyword>
<keyword evidence="1" id="KW-0812">Transmembrane</keyword>
<keyword evidence="1" id="KW-0472">Membrane</keyword>
<accession>A0A6V7R439</accession>
<protein>
    <submittedName>
        <fullName evidence="2">Uncharacterized protein</fullName>
    </submittedName>
</protein>
<feature type="transmembrane region" description="Helical" evidence="1">
    <location>
        <begin position="97"/>
        <end position="115"/>
    </location>
</feature>
<sequence>MRKLEYVVMNFIFPAVVIYTIVCDFLYEHEWVTFGLQFGPLFATIAFIILMVLLDSRDSEDIEETEADKKAGQNRVIFIIVLIISLNIFWGQPQMSVLNITRFEFWLVFIILPLMNKFDYKKRTDNARSEKRTF</sequence>
<feature type="transmembrane region" description="Helical" evidence="1">
    <location>
        <begin position="33"/>
        <end position="54"/>
    </location>
</feature>
<gene>
    <name evidence="2" type="ORF">JEODO184_00421</name>
</gene>
<evidence type="ECO:0000313" key="2">
    <source>
        <dbReference type="EMBL" id="CAD2071815.1"/>
    </source>
</evidence>
<evidence type="ECO:0000313" key="3">
    <source>
        <dbReference type="Proteomes" id="UP000589351"/>
    </source>
</evidence>
<reference evidence="2 3" key="1">
    <citation type="submission" date="2020-07" db="EMBL/GenBank/DDBJ databases">
        <authorList>
            <person name="Criscuolo A."/>
        </authorList>
    </citation>
    <scope>NUCLEOTIDE SEQUENCE [LARGE SCALE GENOMIC DNA]</scope>
    <source>
        <strain evidence="2">CIP111649</strain>
    </source>
</reference>
<dbReference type="AlphaFoldDB" id="A0A6V7R439"/>
<evidence type="ECO:0000256" key="1">
    <source>
        <dbReference type="SAM" id="Phobius"/>
    </source>
</evidence>
<feature type="transmembrane region" description="Helical" evidence="1">
    <location>
        <begin position="75"/>
        <end position="91"/>
    </location>
</feature>
<dbReference type="Proteomes" id="UP000589351">
    <property type="component" value="Unassembled WGS sequence"/>
</dbReference>